<keyword evidence="1 6" id="KW-0004">4Fe-4S</keyword>
<comment type="function">
    <text evidence="6">Component of a complex that catalyzes the oxidation of glycolate to glyoxylate.</text>
</comment>
<dbReference type="InterPro" id="IPR017896">
    <property type="entry name" value="4Fe4S_Fe-S-bd"/>
</dbReference>
<evidence type="ECO:0000256" key="3">
    <source>
        <dbReference type="ARBA" id="ARBA00022737"/>
    </source>
</evidence>
<dbReference type="GO" id="GO:0051539">
    <property type="term" value="F:4 iron, 4 sulfur cluster binding"/>
    <property type="evidence" value="ECO:0007669"/>
    <property type="project" value="UniProtKB-UniRule"/>
</dbReference>
<evidence type="ECO:0000313" key="9">
    <source>
        <dbReference type="Proteomes" id="UP000092578"/>
    </source>
</evidence>
<keyword evidence="5 6" id="KW-0411">Iron-sulfur</keyword>
<dbReference type="Pfam" id="PF02754">
    <property type="entry name" value="CCG"/>
    <property type="match status" value="2"/>
</dbReference>
<reference evidence="9" key="1">
    <citation type="submission" date="2016-05" db="EMBL/GenBank/DDBJ databases">
        <authorList>
            <person name="Liu B."/>
            <person name="Wang J."/>
            <person name="Zhu Y."/>
            <person name="Liu G."/>
            <person name="Chen Q."/>
            <person name="Chen Z."/>
            <person name="Lan J."/>
            <person name="Che J."/>
            <person name="Ge C."/>
            <person name="Shi H."/>
            <person name="Pan Z."/>
            <person name="Liu X."/>
        </authorList>
    </citation>
    <scope>NUCLEOTIDE SEQUENCE [LARGE SCALE GENOMIC DNA]</scope>
    <source>
        <strain evidence="9">FJAT-27215</strain>
    </source>
</reference>
<dbReference type="PANTHER" id="PTHR32479:SF17">
    <property type="entry name" value="GLYCOLATE OXIDASE IRON-SULFUR SUBUNIT"/>
    <property type="match status" value="1"/>
</dbReference>
<comment type="catalytic activity">
    <reaction evidence="6">
        <text>(R)-lactate + A = pyruvate + AH2</text>
        <dbReference type="Rhea" id="RHEA:15089"/>
        <dbReference type="ChEBI" id="CHEBI:13193"/>
        <dbReference type="ChEBI" id="CHEBI:15361"/>
        <dbReference type="ChEBI" id="CHEBI:16004"/>
        <dbReference type="ChEBI" id="CHEBI:17499"/>
    </reaction>
</comment>
<evidence type="ECO:0000256" key="2">
    <source>
        <dbReference type="ARBA" id="ARBA00022723"/>
    </source>
</evidence>
<dbReference type="EMBL" id="MAYT01000030">
    <property type="protein sequence ID" value="OCA82078.1"/>
    <property type="molecule type" value="Genomic_DNA"/>
</dbReference>
<sequence length="447" mass="49749">MSSLPSSKQISNLDGKAQKLFDLSYDATNQCVQCGYCLPACPTYESMGKESASPRGRINLVKMAAEGKIDIQQDLAEPIDLCLGCRACEVACPVGVPYGHILESAKEVIAEKQAEEKQFPFGDKVKSILLSSVFPYPKRLRFVGNLTRFYQSSRLNKVIRKGKIIDKISEPMAQMEKILPLLEAPAKRNKWGTTIPAKGETKASVAFFAGCIMDAMMYRTNRLTIELLTSIGCEVIIPKTQNCCGALHAHQGMMKQAKEMAKRNIEAFERSGADYYINNAGGCGAMLREYDHLLVDDASWYERAKEFVNKSRDISEMLVQYGPLPFKKEWQGMITYQDSCHLRNVQGVHQEPRLLLKSIPGATFIEMEGSDRCCASGGIYNLLHFEESMKILDAKMENVKKTKAATIVTANPGCLLQMRLGTERQGTSDQVQTLHLVEVLAEACELQ</sequence>
<comment type="cofactor">
    <cofactor evidence="6">
        <name>[4Fe-4S] cluster</name>
        <dbReference type="ChEBI" id="CHEBI:49883"/>
    </cofactor>
    <text evidence="6">Binds 2 [4Fe-4S] clusters.</text>
</comment>
<evidence type="ECO:0000313" key="8">
    <source>
        <dbReference type="EMBL" id="OCA82078.1"/>
    </source>
</evidence>
<evidence type="ECO:0000256" key="6">
    <source>
        <dbReference type="PIRNR" id="PIRNR000139"/>
    </source>
</evidence>
<feature type="domain" description="4Fe-4S ferredoxin-type" evidence="7">
    <location>
        <begin position="21"/>
        <end position="52"/>
    </location>
</feature>
<name>A0A1B9AE22_9BACI</name>
<comment type="catalytic activity">
    <reaction evidence="6">
        <text>glycolate + A = glyoxylate + AH2</text>
        <dbReference type="Rhea" id="RHEA:21264"/>
        <dbReference type="ChEBI" id="CHEBI:13193"/>
        <dbReference type="ChEBI" id="CHEBI:17499"/>
        <dbReference type="ChEBI" id="CHEBI:29805"/>
        <dbReference type="ChEBI" id="CHEBI:36655"/>
        <dbReference type="EC" id="1.1.99.14"/>
    </reaction>
</comment>
<keyword evidence="6" id="KW-0249">Electron transport</keyword>
<dbReference type="AlphaFoldDB" id="A0A1B9AE22"/>
<dbReference type="EC" id="1.1.99.14" evidence="6"/>
<dbReference type="PROSITE" id="PS00198">
    <property type="entry name" value="4FE4S_FER_1"/>
    <property type="match status" value="1"/>
</dbReference>
<dbReference type="InterPro" id="IPR012257">
    <property type="entry name" value="Glc_ox_4Fe-4S"/>
</dbReference>
<dbReference type="PIRSF" id="PIRSF000139">
    <property type="entry name" value="Glc_ox_4Fe-4S"/>
    <property type="match status" value="1"/>
</dbReference>
<dbReference type="GO" id="GO:0019154">
    <property type="term" value="F:glycolate dehydrogenase activity"/>
    <property type="evidence" value="ECO:0007669"/>
    <property type="project" value="UniProtKB-EC"/>
</dbReference>
<dbReference type="GO" id="GO:0046872">
    <property type="term" value="F:metal ion binding"/>
    <property type="evidence" value="ECO:0007669"/>
    <property type="project" value="UniProtKB-UniRule"/>
</dbReference>
<dbReference type="InterPro" id="IPR004017">
    <property type="entry name" value="Cys_rich_dom"/>
</dbReference>
<organism evidence="8 9">
    <name type="scientific">Pseudobacillus wudalianchiensis</name>
    <dbReference type="NCBI Taxonomy" id="1743143"/>
    <lineage>
        <taxon>Bacteria</taxon>
        <taxon>Bacillati</taxon>
        <taxon>Bacillota</taxon>
        <taxon>Bacilli</taxon>
        <taxon>Bacillales</taxon>
        <taxon>Bacillaceae</taxon>
        <taxon>Pseudobacillus</taxon>
    </lineage>
</organism>
<dbReference type="RefSeq" id="WP_065411970.1">
    <property type="nucleotide sequence ID" value="NZ_MAYT01000030.1"/>
</dbReference>
<evidence type="ECO:0000256" key="4">
    <source>
        <dbReference type="ARBA" id="ARBA00023004"/>
    </source>
</evidence>
<dbReference type="InterPro" id="IPR017900">
    <property type="entry name" value="4Fe4S_Fe_S_CS"/>
</dbReference>
<keyword evidence="9" id="KW-1185">Reference proteome</keyword>
<proteinExistence type="predicted"/>
<dbReference type="PROSITE" id="PS51379">
    <property type="entry name" value="4FE4S_FER_2"/>
    <property type="match status" value="2"/>
</dbReference>
<keyword evidence="4 6" id="KW-0408">Iron</keyword>
<dbReference type="Proteomes" id="UP000092578">
    <property type="component" value="Unassembled WGS sequence"/>
</dbReference>
<keyword evidence="3" id="KW-0677">Repeat</keyword>
<gene>
    <name evidence="8" type="ORF">A8F95_15375</name>
</gene>
<keyword evidence="6" id="KW-0813">Transport</keyword>
<feature type="domain" description="4Fe-4S ferredoxin-type" evidence="7">
    <location>
        <begin position="72"/>
        <end position="102"/>
    </location>
</feature>
<dbReference type="Gene3D" id="1.10.1060.10">
    <property type="entry name" value="Alpha-helical ferredoxin"/>
    <property type="match status" value="1"/>
</dbReference>
<evidence type="ECO:0000259" key="7">
    <source>
        <dbReference type="PROSITE" id="PS51379"/>
    </source>
</evidence>
<evidence type="ECO:0000256" key="5">
    <source>
        <dbReference type="ARBA" id="ARBA00023014"/>
    </source>
</evidence>
<dbReference type="SUPFAM" id="SSF46548">
    <property type="entry name" value="alpha-helical ferredoxin"/>
    <property type="match status" value="1"/>
</dbReference>
<keyword evidence="2 6" id="KW-0479">Metal-binding</keyword>
<accession>A0A1B9AE22</accession>
<dbReference type="InterPro" id="IPR009051">
    <property type="entry name" value="Helical_ferredxn"/>
</dbReference>
<dbReference type="PANTHER" id="PTHR32479">
    <property type="entry name" value="GLYCOLATE OXIDASE IRON-SULFUR SUBUNIT"/>
    <property type="match status" value="1"/>
</dbReference>
<evidence type="ECO:0000256" key="1">
    <source>
        <dbReference type="ARBA" id="ARBA00022485"/>
    </source>
</evidence>
<dbReference type="Pfam" id="PF13183">
    <property type="entry name" value="Fer4_8"/>
    <property type="match status" value="1"/>
</dbReference>
<protein>
    <recommendedName>
        <fullName evidence="6">Glycolate oxidase iron-sulfur subunit</fullName>
        <ecNumber evidence="6">1.1.99.14</ecNumber>
    </recommendedName>
</protein>
<comment type="caution">
    <text evidence="8">The sequence shown here is derived from an EMBL/GenBank/DDBJ whole genome shotgun (WGS) entry which is preliminary data.</text>
</comment>